<protein>
    <submittedName>
        <fullName evidence="5">Putative HTH-type transcriptional regulator YybR</fullName>
    </submittedName>
</protein>
<organism evidence="5 6">
    <name type="scientific">Methanobrevibacter thaueri</name>
    <dbReference type="NCBI Taxonomy" id="190975"/>
    <lineage>
        <taxon>Archaea</taxon>
        <taxon>Methanobacteriati</taxon>
        <taxon>Methanobacteriota</taxon>
        <taxon>Methanomada group</taxon>
        <taxon>Methanobacteria</taxon>
        <taxon>Methanobacteriales</taxon>
        <taxon>Methanobacteriaceae</taxon>
        <taxon>Methanobrevibacter</taxon>
    </lineage>
</organism>
<comment type="caution">
    <text evidence="5">The sequence shown here is derived from an EMBL/GenBank/DDBJ whole genome shotgun (WGS) entry which is preliminary data.</text>
</comment>
<dbReference type="AlphaFoldDB" id="A0A315XNH5"/>
<accession>A0A315XNH5</accession>
<dbReference type="InterPro" id="IPR002577">
    <property type="entry name" value="HTH_HxlR"/>
</dbReference>
<dbReference type="GO" id="GO:0003677">
    <property type="term" value="F:DNA binding"/>
    <property type="evidence" value="ECO:0007669"/>
    <property type="project" value="UniProtKB-KW"/>
</dbReference>
<keyword evidence="2" id="KW-0238">DNA-binding</keyword>
<keyword evidence="1" id="KW-0805">Transcription regulation</keyword>
<evidence type="ECO:0000259" key="4">
    <source>
        <dbReference type="PROSITE" id="PS51118"/>
    </source>
</evidence>
<evidence type="ECO:0000256" key="3">
    <source>
        <dbReference type="ARBA" id="ARBA00023163"/>
    </source>
</evidence>
<dbReference type="OrthoDB" id="10490at2157"/>
<dbReference type="InterPro" id="IPR036390">
    <property type="entry name" value="WH_DNA-bd_sf"/>
</dbReference>
<keyword evidence="6" id="KW-1185">Reference proteome</keyword>
<evidence type="ECO:0000256" key="2">
    <source>
        <dbReference type="ARBA" id="ARBA00023125"/>
    </source>
</evidence>
<keyword evidence="3" id="KW-0804">Transcription</keyword>
<gene>
    <name evidence="5" type="primary">yybR_4</name>
    <name evidence="5" type="ORF">MBBTH_20070</name>
</gene>
<feature type="domain" description="HTH hxlR-type" evidence="4">
    <location>
        <begin position="33"/>
        <end position="131"/>
    </location>
</feature>
<dbReference type="SUPFAM" id="SSF46785">
    <property type="entry name" value="Winged helix' DNA-binding domain"/>
    <property type="match status" value="1"/>
</dbReference>
<dbReference type="PANTHER" id="PTHR33204">
    <property type="entry name" value="TRANSCRIPTIONAL REGULATOR, MARR FAMILY"/>
    <property type="match status" value="1"/>
</dbReference>
<dbReference type="Proteomes" id="UP000251717">
    <property type="component" value="Unassembled WGS sequence"/>
</dbReference>
<dbReference type="Pfam" id="PF01638">
    <property type="entry name" value="HxlR"/>
    <property type="match status" value="1"/>
</dbReference>
<evidence type="ECO:0000313" key="6">
    <source>
        <dbReference type="Proteomes" id="UP000251717"/>
    </source>
</evidence>
<dbReference type="EMBL" id="MZGS01000028">
    <property type="protein sequence ID" value="PWB85407.1"/>
    <property type="molecule type" value="Genomic_DNA"/>
</dbReference>
<reference evidence="5 6" key="1">
    <citation type="submission" date="2017-03" db="EMBL/GenBank/DDBJ databases">
        <title>Genome sequence of Methanobrevibacter thaueri.</title>
        <authorList>
            <person name="Poehlein A."/>
            <person name="Seedorf H."/>
            <person name="Daniel R."/>
        </authorList>
    </citation>
    <scope>NUCLEOTIDE SEQUENCE [LARGE SCALE GENOMIC DNA]</scope>
    <source>
        <strain evidence="5 6">DSM 11995</strain>
    </source>
</reference>
<evidence type="ECO:0000313" key="5">
    <source>
        <dbReference type="EMBL" id="PWB85407.1"/>
    </source>
</evidence>
<proteinExistence type="predicted"/>
<dbReference type="Gene3D" id="1.10.10.10">
    <property type="entry name" value="Winged helix-like DNA-binding domain superfamily/Winged helix DNA-binding domain"/>
    <property type="match status" value="1"/>
</dbReference>
<dbReference type="PANTHER" id="PTHR33204:SF18">
    <property type="entry name" value="TRANSCRIPTIONAL REGULATORY PROTEIN"/>
    <property type="match status" value="1"/>
</dbReference>
<dbReference type="InterPro" id="IPR036388">
    <property type="entry name" value="WH-like_DNA-bd_sf"/>
</dbReference>
<dbReference type="RefSeq" id="WP_116592878.1">
    <property type="nucleotide sequence ID" value="NZ_MZGS01000028.1"/>
</dbReference>
<sequence length="152" mass="18222">MTSKKLNIKTYITINMTLNPKKLAYYEKKYERNPLEDTLKFMSNKWTLHVLRDLFLGKSHFNEFKVNRPSLDNKALSRCLKTMQDNGLIYKTNEGNDPKNTQYFLTKKGRSLNKVFYELLLFALETDVDNEHYSEYEKKELKEMYKEILDLK</sequence>
<evidence type="ECO:0000256" key="1">
    <source>
        <dbReference type="ARBA" id="ARBA00023015"/>
    </source>
</evidence>
<dbReference type="PROSITE" id="PS51118">
    <property type="entry name" value="HTH_HXLR"/>
    <property type="match status" value="1"/>
</dbReference>
<name>A0A315XNH5_9EURY</name>